<dbReference type="SUPFAM" id="SSF53623">
    <property type="entry name" value="MurD-like peptide ligases, catalytic domain"/>
    <property type="match status" value="1"/>
</dbReference>
<dbReference type="GO" id="GO:0005739">
    <property type="term" value="C:mitochondrion"/>
    <property type="evidence" value="ECO:0007669"/>
    <property type="project" value="TreeGrafter"/>
</dbReference>
<gene>
    <name evidence="5" type="ORF">M0R45_030658</name>
</gene>
<dbReference type="PANTHER" id="PTHR11136">
    <property type="entry name" value="FOLYLPOLYGLUTAMATE SYNTHASE-RELATED"/>
    <property type="match status" value="1"/>
</dbReference>
<dbReference type="AlphaFoldDB" id="A0AAW1WBN8"/>
<name>A0AAW1WBN8_RUBAR</name>
<sequence>MRHPISLHNTMPASGYCIPTLLNHKSSSEILRVSHFHGRIAHLFINRTFSSSRVPAFIGTSVLNRPSYRFRSMPSQVMEQMQSNVVVKDKKRGDGSSVGSKYGKLERMTIYLKILGLEKEIGGLKIIHVAGTKGKGSTCTFCEGFYGSVVFVRDFHFSS</sequence>
<keyword evidence="4" id="KW-0067">ATP-binding</keyword>
<organism evidence="5 6">
    <name type="scientific">Rubus argutus</name>
    <name type="common">Southern blackberry</name>
    <dbReference type="NCBI Taxonomy" id="59490"/>
    <lineage>
        <taxon>Eukaryota</taxon>
        <taxon>Viridiplantae</taxon>
        <taxon>Streptophyta</taxon>
        <taxon>Embryophyta</taxon>
        <taxon>Tracheophyta</taxon>
        <taxon>Spermatophyta</taxon>
        <taxon>Magnoliopsida</taxon>
        <taxon>eudicotyledons</taxon>
        <taxon>Gunneridae</taxon>
        <taxon>Pentapetalae</taxon>
        <taxon>rosids</taxon>
        <taxon>fabids</taxon>
        <taxon>Rosales</taxon>
        <taxon>Rosaceae</taxon>
        <taxon>Rosoideae</taxon>
        <taxon>Rosoideae incertae sedis</taxon>
        <taxon>Rubus</taxon>
    </lineage>
</organism>
<evidence type="ECO:0008006" key="7">
    <source>
        <dbReference type="Google" id="ProtNLM"/>
    </source>
</evidence>
<comment type="caution">
    <text evidence="5">The sequence shown here is derived from an EMBL/GenBank/DDBJ whole genome shotgun (WGS) entry which is preliminary data.</text>
</comment>
<dbReference type="InterPro" id="IPR001645">
    <property type="entry name" value="Folylpolyglutamate_synth"/>
</dbReference>
<dbReference type="GO" id="GO:0005829">
    <property type="term" value="C:cytosol"/>
    <property type="evidence" value="ECO:0007669"/>
    <property type="project" value="TreeGrafter"/>
</dbReference>
<evidence type="ECO:0000256" key="3">
    <source>
        <dbReference type="ARBA" id="ARBA00022741"/>
    </source>
</evidence>
<evidence type="ECO:0000256" key="2">
    <source>
        <dbReference type="ARBA" id="ARBA00022598"/>
    </source>
</evidence>
<keyword evidence="3" id="KW-0547">Nucleotide-binding</keyword>
<protein>
    <recommendedName>
        <fullName evidence="7">Folylpolyglutamate synthase</fullName>
    </recommendedName>
</protein>
<dbReference type="InterPro" id="IPR036565">
    <property type="entry name" value="Mur-like_cat_sf"/>
</dbReference>
<dbReference type="GO" id="GO:0004326">
    <property type="term" value="F:tetrahydrofolylpolyglutamate synthase activity"/>
    <property type="evidence" value="ECO:0007669"/>
    <property type="project" value="InterPro"/>
</dbReference>
<proteinExistence type="inferred from homology"/>
<evidence type="ECO:0000313" key="6">
    <source>
        <dbReference type="Proteomes" id="UP001457282"/>
    </source>
</evidence>
<accession>A0AAW1WBN8</accession>
<dbReference type="PANTHER" id="PTHR11136:SF5">
    <property type="entry name" value="FOLYLPOLYGLUTAMATE SYNTHASE, MITOCHONDRIAL"/>
    <property type="match status" value="1"/>
</dbReference>
<dbReference type="EMBL" id="JBEDUW010000006">
    <property type="protein sequence ID" value="KAK9922179.1"/>
    <property type="molecule type" value="Genomic_DNA"/>
</dbReference>
<evidence type="ECO:0000313" key="5">
    <source>
        <dbReference type="EMBL" id="KAK9922179.1"/>
    </source>
</evidence>
<dbReference type="Gene3D" id="3.40.1190.10">
    <property type="entry name" value="Mur-like, catalytic domain"/>
    <property type="match status" value="1"/>
</dbReference>
<keyword evidence="6" id="KW-1185">Reference proteome</keyword>
<keyword evidence="2" id="KW-0436">Ligase</keyword>
<evidence type="ECO:0000256" key="4">
    <source>
        <dbReference type="ARBA" id="ARBA00022840"/>
    </source>
</evidence>
<dbReference type="Proteomes" id="UP001457282">
    <property type="component" value="Unassembled WGS sequence"/>
</dbReference>
<reference evidence="5 6" key="1">
    <citation type="journal article" date="2023" name="G3 (Bethesda)">
        <title>A chromosome-length genome assembly and annotation of blackberry (Rubus argutus, cv. 'Hillquist').</title>
        <authorList>
            <person name="Bruna T."/>
            <person name="Aryal R."/>
            <person name="Dudchenko O."/>
            <person name="Sargent D.J."/>
            <person name="Mead D."/>
            <person name="Buti M."/>
            <person name="Cavallini A."/>
            <person name="Hytonen T."/>
            <person name="Andres J."/>
            <person name="Pham M."/>
            <person name="Weisz D."/>
            <person name="Mascagni F."/>
            <person name="Usai G."/>
            <person name="Natali L."/>
            <person name="Bassil N."/>
            <person name="Fernandez G.E."/>
            <person name="Lomsadze A."/>
            <person name="Armour M."/>
            <person name="Olukolu B."/>
            <person name="Poorten T."/>
            <person name="Britton C."/>
            <person name="Davik J."/>
            <person name="Ashrafi H."/>
            <person name="Aiden E.L."/>
            <person name="Borodovsky M."/>
            <person name="Worthington M."/>
        </authorList>
    </citation>
    <scope>NUCLEOTIDE SEQUENCE [LARGE SCALE GENOMIC DNA]</scope>
    <source>
        <strain evidence="5">PI 553951</strain>
    </source>
</reference>
<dbReference type="GO" id="GO:0005524">
    <property type="term" value="F:ATP binding"/>
    <property type="evidence" value="ECO:0007669"/>
    <property type="project" value="UniProtKB-KW"/>
</dbReference>
<comment type="similarity">
    <text evidence="1">Belongs to the folylpolyglutamate synthase family.</text>
</comment>
<evidence type="ECO:0000256" key="1">
    <source>
        <dbReference type="ARBA" id="ARBA00008276"/>
    </source>
</evidence>